<organism evidence="2 3">
    <name type="scientific">Centaurea solstitialis</name>
    <name type="common">yellow star-thistle</name>
    <dbReference type="NCBI Taxonomy" id="347529"/>
    <lineage>
        <taxon>Eukaryota</taxon>
        <taxon>Viridiplantae</taxon>
        <taxon>Streptophyta</taxon>
        <taxon>Embryophyta</taxon>
        <taxon>Tracheophyta</taxon>
        <taxon>Spermatophyta</taxon>
        <taxon>Magnoliopsida</taxon>
        <taxon>eudicotyledons</taxon>
        <taxon>Gunneridae</taxon>
        <taxon>Pentapetalae</taxon>
        <taxon>asterids</taxon>
        <taxon>campanulids</taxon>
        <taxon>Asterales</taxon>
        <taxon>Asteraceae</taxon>
        <taxon>Carduoideae</taxon>
        <taxon>Cardueae</taxon>
        <taxon>Centaureinae</taxon>
        <taxon>Centaurea</taxon>
    </lineage>
</organism>
<gene>
    <name evidence="2" type="ORF">OSB04_019100</name>
</gene>
<dbReference type="EMBL" id="JARYMX010000005">
    <property type="protein sequence ID" value="KAJ9546557.1"/>
    <property type="molecule type" value="Genomic_DNA"/>
</dbReference>
<proteinExistence type="predicted"/>
<name>A0AA38W4Q7_9ASTR</name>
<sequence>MVGIDPSIISHKLNVDPTFKSIKQKRRKFAPERNKVINDEVDNLLKTNDIQFIQSINSERNLSLSISLFLVDLTKQETRSGFVFRLIVFFAYRLFVECSGIQLEGIPFGRLRVDLSQAIQLSFIVYLIKTEKHEITHGNEIGGGTVAHGNRTIPPIAGQTTMAAERRPKPTEPPPGSPKPHHQFGGGCNRWPPATVVAAIFDSSGGTNVVDHPPGRRLPYGHAKAAAVVGLCKSRNHRMVVAAIVVDSTGTMAAATVVVVAG</sequence>
<protein>
    <submittedName>
        <fullName evidence="2">Uncharacterized protein</fullName>
    </submittedName>
</protein>
<evidence type="ECO:0000313" key="2">
    <source>
        <dbReference type="EMBL" id="KAJ9546557.1"/>
    </source>
</evidence>
<keyword evidence="3" id="KW-1185">Reference proteome</keyword>
<reference evidence="2" key="1">
    <citation type="submission" date="2023-03" db="EMBL/GenBank/DDBJ databases">
        <title>Chromosome-scale reference genome and RAD-based genetic map of yellow starthistle (Centaurea solstitialis) reveal putative structural variation and QTLs associated with invader traits.</title>
        <authorList>
            <person name="Reatini B."/>
            <person name="Cang F.A."/>
            <person name="Jiang Q."/>
            <person name="Mckibben M.T.W."/>
            <person name="Barker M.S."/>
            <person name="Rieseberg L.H."/>
            <person name="Dlugosch K.M."/>
        </authorList>
    </citation>
    <scope>NUCLEOTIDE SEQUENCE</scope>
    <source>
        <strain evidence="2">CAN-66</strain>
        <tissue evidence="2">Leaf</tissue>
    </source>
</reference>
<dbReference type="Proteomes" id="UP001172457">
    <property type="component" value="Chromosome 5"/>
</dbReference>
<comment type="caution">
    <text evidence="2">The sequence shown here is derived from an EMBL/GenBank/DDBJ whole genome shotgun (WGS) entry which is preliminary data.</text>
</comment>
<evidence type="ECO:0000256" key="1">
    <source>
        <dbReference type="SAM" id="MobiDB-lite"/>
    </source>
</evidence>
<feature type="region of interest" description="Disordered" evidence="1">
    <location>
        <begin position="161"/>
        <end position="187"/>
    </location>
</feature>
<accession>A0AA38W4Q7</accession>
<dbReference type="AlphaFoldDB" id="A0AA38W4Q7"/>
<evidence type="ECO:0000313" key="3">
    <source>
        <dbReference type="Proteomes" id="UP001172457"/>
    </source>
</evidence>